<evidence type="ECO:0000256" key="5">
    <source>
        <dbReference type="ARBA" id="ARBA00038359"/>
    </source>
</evidence>
<evidence type="ECO:0000256" key="3">
    <source>
        <dbReference type="ARBA" id="ARBA00022989"/>
    </source>
</evidence>
<gene>
    <name evidence="9" type="ORF">JI435_108730</name>
</gene>
<keyword evidence="2 7" id="KW-0812">Transmembrane</keyword>
<feature type="compositionally biased region" description="Basic and acidic residues" evidence="6">
    <location>
        <begin position="353"/>
        <end position="362"/>
    </location>
</feature>
<keyword evidence="4 7" id="KW-0472">Membrane</keyword>
<dbReference type="GO" id="GO:0016020">
    <property type="term" value="C:membrane"/>
    <property type="evidence" value="ECO:0007669"/>
    <property type="project" value="UniProtKB-SubCell"/>
</dbReference>
<dbReference type="PANTHER" id="PTHR33048">
    <property type="entry name" value="PTH11-LIKE INTEGRAL MEMBRANE PROTEIN (AFU_ORTHOLOGUE AFUA_5G11245)"/>
    <property type="match status" value="1"/>
</dbReference>
<dbReference type="KEGG" id="pno:SNOG_10873"/>
<proteinExistence type="inferred from homology"/>
<feature type="transmembrane region" description="Helical" evidence="7">
    <location>
        <begin position="124"/>
        <end position="146"/>
    </location>
</feature>
<sequence length="392" mass="41901">MSTRVPSVITTSLLAVSVVFPVLSLFSVFLRWAARRKTKAGWRLDDWVIVATWIITAGVSIIIWASIDGIGIDYLKVDPKIGAKRSATCVWSLTLLMQAALATVKIAVLLFYMRIFESPRFIMAAWVGIGIVSAWGIVAVVCHAIQGDPISSSWSGGGTFRMDPVMLSLARAGSSLALDIVILAYPIPKIAKLHIPPQRKVAVTLIFALGGFCCVAAAVRLAFVKKTVALGAKSKASGFAAIATQSQTLIWCIIEPNCSIIAGSLPCYGPLARGRAPESIIRSVRSVISLASGGSNRSNNSNRSNHSKPYVNGQGDGVTVNKGAKTISDSEIELNEMSRTTDSIDGSVREWEHTGGHTDAHIDSSSTQTPEEIHPDGIKVTRTYATTGHDQV</sequence>
<organism evidence="9 10">
    <name type="scientific">Phaeosphaeria nodorum (strain SN15 / ATCC MYA-4574 / FGSC 10173)</name>
    <name type="common">Glume blotch fungus</name>
    <name type="synonym">Parastagonospora nodorum</name>
    <dbReference type="NCBI Taxonomy" id="321614"/>
    <lineage>
        <taxon>Eukaryota</taxon>
        <taxon>Fungi</taxon>
        <taxon>Dikarya</taxon>
        <taxon>Ascomycota</taxon>
        <taxon>Pezizomycotina</taxon>
        <taxon>Dothideomycetes</taxon>
        <taxon>Pleosporomycetidae</taxon>
        <taxon>Pleosporales</taxon>
        <taxon>Pleosporineae</taxon>
        <taxon>Phaeosphaeriaceae</taxon>
        <taxon>Parastagonospora</taxon>
    </lineage>
</organism>
<feature type="region of interest" description="Disordered" evidence="6">
    <location>
        <begin position="353"/>
        <end position="377"/>
    </location>
</feature>
<evidence type="ECO:0000313" key="9">
    <source>
        <dbReference type="EMBL" id="QRD04956.1"/>
    </source>
</evidence>
<keyword evidence="10" id="KW-1185">Reference proteome</keyword>
<feature type="transmembrane region" description="Helical" evidence="7">
    <location>
        <begin position="166"/>
        <end position="188"/>
    </location>
</feature>
<comment type="similarity">
    <text evidence="5">Belongs to the SAT4 family.</text>
</comment>
<feature type="compositionally biased region" description="Low complexity" evidence="6">
    <location>
        <begin position="292"/>
        <end position="304"/>
    </location>
</feature>
<evidence type="ECO:0000259" key="8">
    <source>
        <dbReference type="Pfam" id="PF20684"/>
    </source>
</evidence>
<accession>A0A7U2I6A3</accession>
<keyword evidence="3 7" id="KW-1133">Transmembrane helix</keyword>
<dbReference type="VEuPathDB" id="FungiDB:JI435_108730"/>
<evidence type="ECO:0000313" key="10">
    <source>
        <dbReference type="Proteomes" id="UP000663193"/>
    </source>
</evidence>
<feature type="domain" description="Rhodopsin" evidence="8">
    <location>
        <begin position="30"/>
        <end position="272"/>
    </location>
</feature>
<evidence type="ECO:0000256" key="2">
    <source>
        <dbReference type="ARBA" id="ARBA00022692"/>
    </source>
</evidence>
<name>A0A7U2I6A3_PHANO</name>
<dbReference type="PANTHER" id="PTHR33048:SF18">
    <property type="entry name" value="INTEGRAL MEMBRANE PROTEIN"/>
    <property type="match status" value="1"/>
</dbReference>
<dbReference type="InterPro" id="IPR049326">
    <property type="entry name" value="Rhodopsin_dom_fungi"/>
</dbReference>
<dbReference type="OrthoDB" id="5398388at2759"/>
<comment type="subcellular location">
    <subcellularLocation>
        <location evidence="1">Membrane</location>
        <topology evidence="1">Multi-pass membrane protein</topology>
    </subcellularLocation>
</comment>
<feature type="transmembrane region" description="Helical" evidence="7">
    <location>
        <begin position="90"/>
        <end position="112"/>
    </location>
</feature>
<evidence type="ECO:0000256" key="6">
    <source>
        <dbReference type="SAM" id="MobiDB-lite"/>
    </source>
</evidence>
<protein>
    <recommendedName>
        <fullName evidence="8">Rhodopsin domain-containing protein</fullName>
    </recommendedName>
</protein>
<dbReference type="RefSeq" id="XP_001801131.1">
    <property type="nucleotide sequence ID" value="XM_001801079.1"/>
</dbReference>
<dbReference type="Pfam" id="PF20684">
    <property type="entry name" value="Fung_rhodopsin"/>
    <property type="match status" value="1"/>
</dbReference>
<dbReference type="InterPro" id="IPR052337">
    <property type="entry name" value="SAT4-like"/>
</dbReference>
<reference evidence="10" key="1">
    <citation type="journal article" date="2021" name="BMC Genomics">
        <title>Chromosome-level genome assembly and manually-curated proteome of model necrotroph Parastagonospora nodorum Sn15 reveals a genome-wide trove of candidate effector homologs, and redundancy of virulence-related functions within an accessory chromosome.</title>
        <authorList>
            <person name="Bertazzoni S."/>
            <person name="Jones D.A.B."/>
            <person name="Phan H.T."/>
            <person name="Tan K.-C."/>
            <person name="Hane J.K."/>
        </authorList>
    </citation>
    <scope>NUCLEOTIDE SEQUENCE [LARGE SCALE GENOMIC DNA]</scope>
    <source>
        <strain evidence="10">SN15 / ATCC MYA-4574 / FGSC 10173)</strain>
    </source>
</reference>
<feature type="transmembrane region" description="Helical" evidence="7">
    <location>
        <begin position="200"/>
        <end position="223"/>
    </location>
</feature>
<evidence type="ECO:0000256" key="7">
    <source>
        <dbReference type="SAM" id="Phobius"/>
    </source>
</evidence>
<dbReference type="EMBL" id="CP069040">
    <property type="protein sequence ID" value="QRD04956.1"/>
    <property type="molecule type" value="Genomic_DNA"/>
</dbReference>
<feature type="transmembrane region" description="Helical" evidence="7">
    <location>
        <begin position="12"/>
        <end position="34"/>
    </location>
</feature>
<feature type="transmembrane region" description="Helical" evidence="7">
    <location>
        <begin position="46"/>
        <end position="67"/>
    </location>
</feature>
<dbReference type="Proteomes" id="UP000663193">
    <property type="component" value="Chromosome 18"/>
</dbReference>
<feature type="region of interest" description="Disordered" evidence="6">
    <location>
        <begin position="292"/>
        <end position="322"/>
    </location>
</feature>
<evidence type="ECO:0000256" key="4">
    <source>
        <dbReference type="ARBA" id="ARBA00023136"/>
    </source>
</evidence>
<evidence type="ECO:0000256" key="1">
    <source>
        <dbReference type="ARBA" id="ARBA00004141"/>
    </source>
</evidence>
<dbReference type="AlphaFoldDB" id="A0A7U2I6A3"/>
<dbReference type="OMA" id="TWGTIEP"/>